<name>A0A4Q9MBT8_9APHY</name>
<feature type="compositionally biased region" description="Polar residues" evidence="1">
    <location>
        <begin position="1"/>
        <end position="17"/>
    </location>
</feature>
<feature type="compositionally biased region" description="Basic and acidic residues" evidence="1">
    <location>
        <begin position="29"/>
        <end position="39"/>
    </location>
</feature>
<sequence length="173" mass="18883">MTQIGPSLETRSTSSTQHGRDSDISSWRKVSEKGTRERSSCPNDSWIRKASSEATSSTPSCWYTVTGEGVVLGAIWRNHPCSSQSRSCCTHKTSCPVWTSLARRSCPRGIWRIGSYHTRRASSSECESGGSHAMGDEADMMALAGLARQADKGSRIGQSENTLLSYVSRVTQM</sequence>
<accession>A0A4Q9MBT8</accession>
<dbReference type="Proteomes" id="UP000292957">
    <property type="component" value="Unassembled WGS sequence"/>
</dbReference>
<evidence type="ECO:0000313" key="2">
    <source>
        <dbReference type="EMBL" id="TBU23432.1"/>
    </source>
</evidence>
<protein>
    <submittedName>
        <fullName evidence="2">Uncharacterized protein</fullName>
    </submittedName>
</protein>
<dbReference type="EMBL" id="ML143505">
    <property type="protein sequence ID" value="TBU23432.1"/>
    <property type="molecule type" value="Genomic_DNA"/>
</dbReference>
<gene>
    <name evidence="2" type="ORF">BD311DRAFT_83788</name>
</gene>
<dbReference type="AlphaFoldDB" id="A0A4Q9MBT8"/>
<organism evidence="2">
    <name type="scientific">Dichomitus squalens</name>
    <dbReference type="NCBI Taxonomy" id="114155"/>
    <lineage>
        <taxon>Eukaryota</taxon>
        <taxon>Fungi</taxon>
        <taxon>Dikarya</taxon>
        <taxon>Basidiomycota</taxon>
        <taxon>Agaricomycotina</taxon>
        <taxon>Agaricomycetes</taxon>
        <taxon>Polyporales</taxon>
        <taxon>Polyporaceae</taxon>
        <taxon>Dichomitus</taxon>
    </lineage>
</organism>
<reference evidence="2" key="1">
    <citation type="submission" date="2019-01" db="EMBL/GenBank/DDBJ databases">
        <title>Draft genome sequences of three monokaryotic isolates of the white-rot basidiomycete fungus Dichomitus squalens.</title>
        <authorList>
            <consortium name="DOE Joint Genome Institute"/>
            <person name="Lopez S.C."/>
            <person name="Andreopoulos B."/>
            <person name="Pangilinan J."/>
            <person name="Lipzen A."/>
            <person name="Riley R."/>
            <person name="Ahrendt S."/>
            <person name="Ng V."/>
            <person name="Barry K."/>
            <person name="Daum C."/>
            <person name="Grigoriev I.V."/>
            <person name="Hilden K.S."/>
            <person name="Makela M.R."/>
            <person name="de Vries R.P."/>
        </authorList>
    </citation>
    <scope>NUCLEOTIDE SEQUENCE [LARGE SCALE GENOMIC DNA]</scope>
    <source>
        <strain evidence="2">OM18370.1</strain>
    </source>
</reference>
<feature type="region of interest" description="Disordered" evidence="1">
    <location>
        <begin position="1"/>
        <end position="44"/>
    </location>
</feature>
<proteinExistence type="predicted"/>
<evidence type="ECO:0000256" key="1">
    <source>
        <dbReference type="SAM" id="MobiDB-lite"/>
    </source>
</evidence>